<dbReference type="PROSITE" id="PS51257">
    <property type="entry name" value="PROKAR_LIPOPROTEIN"/>
    <property type="match status" value="1"/>
</dbReference>
<dbReference type="EMBL" id="JAUSUP010000004">
    <property type="protein sequence ID" value="MDQ0351824.1"/>
    <property type="molecule type" value="Genomic_DNA"/>
</dbReference>
<evidence type="ECO:0000313" key="4">
    <source>
        <dbReference type="Proteomes" id="UP001236723"/>
    </source>
</evidence>
<sequence length="123" mass="13835">MKKMVVLMVIIVLLTACGQSNQNVEENVQKVHEGTIADKRERHDGTLQFLLVSNVEEEEIQDKSEGELISLAQDEDGAYYSVNDEKFDELSIGQQVEVSWNGNQEESNPPQRVADMIETISNP</sequence>
<keyword evidence="2" id="KW-0732">Signal</keyword>
<dbReference type="Proteomes" id="UP001236723">
    <property type="component" value="Unassembled WGS sequence"/>
</dbReference>
<comment type="caution">
    <text evidence="3">The sequence shown here is derived from an EMBL/GenBank/DDBJ whole genome shotgun (WGS) entry which is preliminary data.</text>
</comment>
<accession>A0ABU0DTN9</accession>
<reference evidence="3 4" key="1">
    <citation type="submission" date="2023-07" db="EMBL/GenBank/DDBJ databases">
        <title>Genomic Encyclopedia of Type Strains, Phase IV (KMG-IV): sequencing the most valuable type-strain genomes for metagenomic binning, comparative biology and taxonomic classification.</title>
        <authorList>
            <person name="Goeker M."/>
        </authorList>
    </citation>
    <scope>NUCLEOTIDE SEQUENCE [LARGE SCALE GENOMIC DNA]</scope>
    <source>
        <strain evidence="3 4">DSM 15448</strain>
    </source>
</reference>
<dbReference type="RefSeq" id="WP_307067874.1">
    <property type="nucleotide sequence ID" value="NZ_JAUSUP010000004.1"/>
</dbReference>
<evidence type="ECO:0000256" key="1">
    <source>
        <dbReference type="SAM" id="MobiDB-lite"/>
    </source>
</evidence>
<gene>
    <name evidence="3" type="ORF">J2R98_001656</name>
</gene>
<keyword evidence="4" id="KW-1185">Reference proteome</keyword>
<feature type="compositionally biased region" description="Polar residues" evidence="1">
    <location>
        <begin position="101"/>
        <end position="110"/>
    </location>
</feature>
<feature type="signal peptide" evidence="2">
    <location>
        <begin position="1"/>
        <end position="18"/>
    </location>
</feature>
<organism evidence="3 4">
    <name type="scientific">Alkalibacillus filiformis</name>
    <dbReference type="NCBI Taxonomy" id="200990"/>
    <lineage>
        <taxon>Bacteria</taxon>
        <taxon>Bacillati</taxon>
        <taxon>Bacillota</taxon>
        <taxon>Bacilli</taxon>
        <taxon>Bacillales</taxon>
        <taxon>Bacillaceae</taxon>
        <taxon>Alkalibacillus</taxon>
    </lineage>
</organism>
<feature type="region of interest" description="Disordered" evidence="1">
    <location>
        <begin position="101"/>
        <end position="123"/>
    </location>
</feature>
<evidence type="ECO:0000256" key="2">
    <source>
        <dbReference type="SAM" id="SignalP"/>
    </source>
</evidence>
<feature type="chain" id="PRO_5045252133" evidence="2">
    <location>
        <begin position="19"/>
        <end position="123"/>
    </location>
</feature>
<protein>
    <submittedName>
        <fullName evidence="3">Major membrane immunogen (Membrane-anchored lipoprotein)</fullName>
    </submittedName>
</protein>
<proteinExistence type="predicted"/>
<dbReference type="InterPro" id="IPR021598">
    <property type="entry name" value="DUF3221"/>
</dbReference>
<evidence type="ECO:0000313" key="3">
    <source>
        <dbReference type="EMBL" id="MDQ0351824.1"/>
    </source>
</evidence>
<dbReference type="Pfam" id="PF11518">
    <property type="entry name" value="DUF3221"/>
    <property type="match status" value="1"/>
</dbReference>
<name>A0ABU0DTN9_9BACI</name>
<keyword evidence="3" id="KW-0449">Lipoprotein</keyword>